<dbReference type="NCBIfam" id="NF008448">
    <property type="entry name" value="PRK11295.1"/>
    <property type="match status" value="1"/>
</dbReference>
<dbReference type="PANTHER" id="PTHR41286:SF1">
    <property type="entry name" value="HNH NUCLEASE YAJD-RELATED"/>
    <property type="match status" value="1"/>
</dbReference>
<dbReference type="InterPro" id="IPR003615">
    <property type="entry name" value="HNH_nuc"/>
</dbReference>
<dbReference type="GO" id="GO:0008270">
    <property type="term" value="F:zinc ion binding"/>
    <property type="evidence" value="ECO:0007669"/>
    <property type="project" value="InterPro"/>
</dbReference>
<sequence length="126" mass="14418">MSDKKAQSKQKLDEVVAQARRNSEERGHGYREQALKMYPWICGRCSREFARVNLSELTVHHKNHDHDFNPSDGSNWELLCLYCHDNEHQRQTEALANKGIALDGAKAPSATFNPFADLKSMMKDTD</sequence>
<keyword evidence="2" id="KW-0378">Hydrolase</keyword>
<dbReference type="PANTHER" id="PTHR41286">
    <property type="entry name" value="HNH NUCLEASE YAJD-RELATED"/>
    <property type="match status" value="1"/>
</dbReference>
<name>A0A3B0WEM2_9ZZZZ</name>
<dbReference type="GO" id="GO:0016787">
    <property type="term" value="F:hydrolase activity"/>
    <property type="evidence" value="ECO:0007669"/>
    <property type="project" value="UniProtKB-KW"/>
</dbReference>
<dbReference type="Gene3D" id="1.10.30.50">
    <property type="match status" value="1"/>
</dbReference>
<dbReference type="InterPro" id="IPR002711">
    <property type="entry name" value="HNH"/>
</dbReference>
<protein>
    <submittedName>
        <fullName evidence="4">Uncharacterized protein YajD</fullName>
    </submittedName>
</protein>
<accession>A0A3B0WEM2</accession>
<gene>
    <name evidence="4" type="ORF">MNBD_GAMMA05-793</name>
</gene>
<dbReference type="AlphaFoldDB" id="A0A3B0WEM2"/>
<dbReference type="GO" id="GO:0005829">
    <property type="term" value="C:cytosol"/>
    <property type="evidence" value="ECO:0007669"/>
    <property type="project" value="TreeGrafter"/>
</dbReference>
<feature type="domain" description="HNH" evidence="3">
    <location>
        <begin position="42"/>
        <end position="90"/>
    </location>
</feature>
<organism evidence="4">
    <name type="scientific">hydrothermal vent metagenome</name>
    <dbReference type="NCBI Taxonomy" id="652676"/>
    <lineage>
        <taxon>unclassified sequences</taxon>
        <taxon>metagenomes</taxon>
        <taxon>ecological metagenomes</taxon>
    </lineage>
</organism>
<evidence type="ECO:0000256" key="2">
    <source>
        <dbReference type="ARBA" id="ARBA00022801"/>
    </source>
</evidence>
<evidence type="ECO:0000313" key="4">
    <source>
        <dbReference type="EMBL" id="VAW54315.1"/>
    </source>
</evidence>
<dbReference type="CDD" id="cd00085">
    <property type="entry name" value="HNHc"/>
    <property type="match status" value="1"/>
</dbReference>
<evidence type="ECO:0000256" key="1">
    <source>
        <dbReference type="ARBA" id="ARBA00022722"/>
    </source>
</evidence>
<dbReference type="Pfam" id="PF01844">
    <property type="entry name" value="HNH"/>
    <property type="match status" value="1"/>
</dbReference>
<evidence type="ECO:0000259" key="3">
    <source>
        <dbReference type="Pfam" id="PF01844"/>
    </source>
</evidence>
<keyword evidence="1" id="KW-0540">Nuclease</keyword>
<dbReference type="GO" id="GO:0004519">
    <property type="term" value="F:endonuclease activity"/>
    <property type="evidence" value="ECO:0007669"/>
    <property type="project" value="InterPro"/>
</dbReference>
<proteinExistence type="predicted"/>
<dbReference type="GO" id="GO:0003676">
    <property type="term" value="F:nucleic acid binding"/>
    <property type="evidence" value="ECO:0007669"/>
    <property type="project" value="InterPro"/>
</dbReference>
<reference evidence="4" key="1">
    <citation type="submission" date="2018-06" db="EMBL/GenBank/DDBJ databases">
        <authorList>
            <person name="Zhirakovskaya E."/>
        </authorList>
    </citation>
    <scope>NUCLEOTIDE SEQUENCE</scope>
</reference>
<dbReference type="EMBL" id="UOFE01000039">
    <property type="protein sequence ID" value="VAW54315.1"/>
    <property type="molecule type" value="Genomic_DNA"/>
</dbReference>